<gene>
    <name evidence="1" type="ORF">ETAA1_25240</name>
</gene>
<accession>A0A517XST4</accession>
<dbReference type="AlphaFoldDB" id="A0A517XST4"/>
<sequence length="101" mass="10667">MKLHLIYDTATKQFTGGSVGGRILHGLSSVVLNNGKATVLNHEGRDLLAPEAPASPASTPAPSAVEQGIAACFGLDDMAPSAETDSADDIDRWDFNRWSSR</sequence>
<protein>
    <submittedName>
        <fullName evidence="1">Uncharacterized protein</fullName>
    </submittedName>
</protein>
<organism evidence="1 2">
    <name type="scientific">Urbifossiella limnaea</name>
    <dbReference type="NCBI Taxonomy" id="2528023"/>
    <lineage>
        <taxon>Bacteria</taxon>
        <taxon>Pseudomonadati</taxon>
        <taxon>Planctomycetota</taxon>
        <taxon>Planctomycetia</taxon>
        <taxon>Gemmatales</taxon>
        <taxon>Gemmataceae</taxon>
        <taxon>Urbifossiella</taxon>
    </lineage>
</organism>
<name>A0A517XST4_9BACT</name>
<evidence type="ECO:0000313" key="1">
    <source>
        <dbReference type="EMBL" id="QDU20569.1"/>
    </source>
</evidence>
<dbReference type="Proteomes" id="UP000319576">
    <property type="component" value="Chromosome"/>
</dbReference>
<dbReference type="EMBL" id="CP036273">
    <property type="protein sequence ID" value="QDU20569.1"/>
    <property type="molecule type" value="Genomic_DNA"/>
</dbReference>
<dbReference type="KEGG" id="uli:ETAA1_25240"/>
<proteinExistence type="predicted"/>
<reference evidence="1 2" key="1">
    <citation type="submission" date="2019-02" db="EMBL/GenBank/DDBJ databases">
        <title>Deep-cultivation of Planctomycetes and their phenomic and genomic characterization uncovers novel biology.</title>
        <authorList>
            <person name="Wiegand S."/>
            <person name="Jogler M."/>
            <person name="Boedeker C."/>
            <person name="Pinto D."/>
            <person name="Vollmers J."/>
            <person name="Rivas-Marin E."/>
            <person name="Kohn T."/>
            <person name="Peeters S.H."/>
            <person name="Heuer A."/>
            <person name="Rast P."/>
            <person name="Oberbeckmann S."/>
            <person name="Bunk B."/>
            <person name="Jeske O."/>
            <person name="Meyerdierks A."/>
            <person name="Storesund J.E."/>
            <person name="Kallscheuer N."/>
            <person name="Luecker S."/>
            <person name="Lage O.M."/>
            <person name="Pohl T."/>
            <person name="Merkel B.J."/>
            <person name="Hornburger P."/>
            <person name="Mueller R.-W."/>
            <person name="Bruemmer F."/>
            <person name="Labrenz M."/>
            <person name="Spormann A.M."/>
            <person name="Op den Camp H."/>
            <person name="Overmann J."/>
            <person name="Amann R."/>
            <person name="Jetten M.S.M."/>
            <person name="Mascher T."/>
            <person name="Medema M.H."/>
            <person name="Devos D.P."/>
            <person name="Kaster A.-K."/>
            <person name="Ovreas L."/>
            <person name="Rohde M."/>
            <person name="Galperin M.Y."/>
            <person name="Jogler C."/>
        </authorList>
    </citation>
    <scope>NUCLEOTIDE SEQUENCE [LARGE SCALE GENOMIC DNA]</scope>
    <source>
        <strain evidence="1 2">ETA_A1</strain>
    </source>
</reference>
<keyword evidence="2" id="KW-1185">Reference proteome</keyword>
<dbReference type="RefSeq" id="WP_145238332.1">
    <property type="nucleotide sequence ID" value="NZ_CP036273.1"/>
</dbReference>
<evidence type="ECO:0000313" key="2">
    <source>
        <dbReference type="Proteomes" id="UP000319576"/>
    </source>
</evidence>